<evidence type="ECO:0000259" key="2">
    <source>
        <dbReference type="Pfam" id="PF19993"/>
    </source>
</evidence>
<evidence type="ECO:0000256" key="1">
    <source>
        <dbReference type="SAM" id="MobiDB-lite"/>
    </source>
</evidence>
<gene>
    <name evidence="3" type="ORF">F6J89_03150</name>
</gene>
<accession>A0A6B3NBT4</accession>
<dbReference type="SUPFAM" id="SSF52540">
    <property type="entry name" value="P-loop containing nucleoside triphosphate hydrolases"/>
    <property type="match status" value="1"/>
</dbReference>
<feature type="compositionally biased region" description="Low complexity" evidence="1">
    <location>
        <begin position="281"/>
        <end position="295"/>
    </location>
</feature>
<protein>
    <recommendedName>
        <fullName evidence="2">Double-GTPase 2 domain-containing protein</fullName>
    </recommendedName>
</protein>
<name>A0A6B3NBT4_9CYAN</name>
<sequence>MNEQADVNSRIKGYATSLNQLLRQKLQFFQDNSPKEIQIGLWGTAGSGKTAYFASLYQELVRSPEWLLECNEEASEYIEDILEYFESGTFPPPTPPRNLQIYQYRLTGQSGAVQGFSVTLLFIDAAGEFYENHLEGAGKVEGETDVLEYLKSCHGIIFLLDPKRDKNLNRMRKKLPRLLSGLMMEFQKRSQSAFEDQIARRLQQYMAFCVTKIDDEGLWEEAQHPETLARKLLGRNMYEALKHNYCLEGRFKFYGVSSVGRYKEGDEWKPAVKYPGDDAKQTNSQSQGNSQINQPQIKSIIDDLLSPISEPVEPINISSSNFSQLSSEPDYGMPSNVASQPNQTLESKLPTFDPEKEPVPLNVIAPIRWLIESIRAKPPSLPKPKETQNQ</sequence>
<dbReference type="EMBL" id="JAAHFQ010000040">
    <property type="protein sequence ID" value="NER26638.1"/>
    <property type="molecule type" value="Genomic_DNA"/>
</dbReference>
<organism evidence="3">
    <name type="scientific">Symploca sp. SIO1C4</name>
    <dbReference type="NCBI Taxonomy" id="2607765"/>
    <lineage>
        <taxon>Bacteria</taxon>
        <taxon>Bacillati</taxon>
        <taxon>Cyanobacteriota</taxon>
        <taxon>Cyanophyceae</taxon>
        <taxon>Coleofasciculales</taxon>
        <taxon>Coleofasciculaceae</taxon>
        <taxon>Symploca</taxon>
    </lineage>
</organism>
<feature type="compositionally biased region" description="Basic and acidic residues" evidence="1">
    <location>
        <begin position="268"/>
        <end position="280"/>
    </location>
</feature>
<evidence type="ECO:0000313" key="3">
    <source>
        <dbReference type="EMBL" id="NER26638.1"/>
    </source>
</evidence>
<reference evidence="3" key="1">
    <citation type="submission" date="2019-11" db="EMBL/GenBank/DDBJ databases">
        <title>Genomic insights into an expanded diversity of filamentous marine cyanobacteria reveals the extraordinary biosynthetic potential of Moorea and Okeania.</title>
        <authorList>
            <person name="Ferreira Leao T."/>
            <person name="Wang M."/>
            <person name="Moss N."/>
            <person name="Da Silva R."/>
            <person name="Sanders J."/>
            <person name="Nurk S."/>
            <person name="Gurevich A."/>
            <person name="Humphrey G."/>
            <person name="Reher R."/>
            <person name="Zhu Q."/>
            <person name="Belda-Ferre P."/>
            <person name="Glukhov E."/>
            <person name="Rex R."/>
            <person name="Dorrestein P.C."/>
            <person name="Knight R."/>
            <person name="Pevzner P."/>
            <person name="Gerwick W.H."/>
            <person name="Gerwick L."/>
        </authorList>
    </citation>
    <scope>NUCLEOTIDE SEQUENCE</scope>
    <source>
        <strain evidence="3">SIO1C4</strain>
    </source>
</reference>
<dbReference type="InterPro" id="IPR027417">
    <property type="entry name" value="P-loop_NTPase"/>
</dbReference>
<feature type="region of interest" description="Disordered" evidence="1">
    <location>
        <begin position="268"/>
        <end position="295"/>
    </location>
</feature>
<dbReference type="Gene3D" id="3.40.50.300">
    <property type="entry name" value="P-loop containing nucleotide triphosphate hydrolases"/>
    <property type="match status" value="1"/>
</dbReference>
<feature type="region of interest" description="Disordered" evidence="1">
    <location>
        <begin position="319"/>
        <end position="357"/>
    </location>
</feature>
<proteinExistence type="predicted"/>
<comment type="caution">
    <text evidence="3">The sequence shown here is derived from an EMBL/GenBank/DDBJ whole genome shotgun (WGS) entry which is preliminary data.</text>
</comment>
<feature type="compositionally biased region" description="Polar residues" evidence="1">
    <location>
        <begin position="336"/>
        <end position="346"/>
    </location>
</feature>
<feature type="domain" description="Double-GTPase 2" evidence="2">
    <location>
        <begin position="39"/>
        <end position="215"/>
    </location>
</feature>
<dbReference type="AlphaFoldDB" id="A0A6B3NBT4"/>
<dbReference type="InterPro" id="IPR045528">
    <property type="entry name" value="DO-GTPase2"/>
</dbReference>
<dbReference type="Pfam" id="PF19993">
    <property type="entry name" value="DO-GTPase2"/>
    <property type="match status" value="1"/>
</dbReference>